<feature type="domain" description="Reverse transcriptase RNase H-like" evidence="11">
    <location>
        <begin position="536"/>
        <end position="594"/>
    </location>
</feature>
<dbReference type="SMART" id="SM00248">
    <property type="entry name" value="ANK"/>
    <property type="match status" value="3"/>
</dbReference>
<keyword evidence="6" id="KW-0378">Hydrolase</keyword>
<proteinExistence type="predicted"/>
<evidence type="ECO:0000256" key="6">
    <source>
        <dbReference type="ARBA" id="ARBA00022801"/>
    </source>
</evidence>
<dbReference type="PROSITE" id="PS50088">
    <property type="entry name" value="ANK_REPEAT"/>
    <property type="match status" value="2"/>
</dbReference>
<feature type="repeat" description="ANK" evidence="9">
    <location>
        <begin position="380"/>
        <end position="412"/>
    </location>
</feature>
<evidence type="ECO:0000256" key="3">
    <source>
        <dbReference type="ARBA" id="ARBA00022722"/>
    </source>
</evidence>
<evidence type="ECO:0000256" key="5">
    <source>
        <dbReference type="ARBA" id="ARBA00022759"/>
    </source>
</evidence>
<keyword evidence="8 9" id="KW-0040">ANK repeat</keyword>
<dbReference type="PANTHER" id="PTHR24178">
    <property type="entry name" value="MOLTING PROTEIN MLT-4"/>
    <property type="match status" value="1"/>
</dbReference>
<dbReference type="GO" id="GO:0016787">
    <property type="term" value="F:hydrolase activity"/>
    <property type="evidence" value="ECO:0007669"/>
    <property type="project" value="UniProtKB-KW"/>
</dbReference>
<gene>
    <name evidence="12" type="ORF">GEV33_010750</name>
</gene>
<evidence type="ECO:0000259" key="11">
    <source>
        <dbReference type="Pfam" id="PF17917"/>
    </source>
</evidence>
<evidence type="ECO:0000256" key="8">
    <source>
        <dbReference type="ARBA" id="ARBA00023043"/>
    </source>
</evidence>
<keyword evidence="2" id="KW-0548">Nucleotidyltransferase</keyword>
<reference evidence="12" key="1">
    <citation type="journal article" date="2020" name="J Insects Food Feed">
        <title>The yellow mealworm (Tenebrio molitor) genome: a resource for the emerging insects as food and feed industry.</title>
        <authorList>
            <person name="Eriksson T."/>
            <person name="Andere A."/>
            <person name="Kelstrup H."/>
            <person name="Emery V."/>
            <person name="Picard C."/>
        </authorList>
    </citation>
    <scope>NUCLEOTIDE SEQUENCE</scope>
    <source>
        <strain evidence="12">Stoneville</strain>
        <tissue evidence="12">Whole head</tissue>
    </source>
</reference>
<dbReference type="PRINTS" id="PR01415">
    <property type="entry name" value="ANKYRIN"/>
</dbReference>
<dbReference type="GO" id="GO:0004519">
    <property type="term" value="F:endonuclease activity"/>
    <property type="evidence" value="ECO:0007669"/>
    <property type="project" value="UniProtKB-KW"/>
</dbReference>
<evidence type="ECO:0000256" key="10">
    <source>
        <dbReference type="SAM" id="MobiDB-lite"/>
    </source>
</evidence>
<dbReference type="Gene3D" id="3.40.50.300">
    <property type="entry name" value="P-loop containing nucleotide triphosphate hydrolases"/>
    <property type="match status" value="1"/>
</dbReference>
<keyword evidence="7" id="KW-0695">RNA-directed DNA polymerase</keyword>
<feature type="compositionally biased region" description="Basic and acidic residues" evidence="10">
    <location>
        <begin position="612"/>
        <end position="621"/>
    </location>
</feature>
<dbReference type="InterPro" id="IPR041373">
    <property type="entry name" value="RT_RNaseH"/>
</dbReference>
<feature type="repeat" description="ANK" evidence="9">
    <location>
        <begin position="429"/>
        <end position="461"/>
    </location>
</feature>
<dbReference type="SUPFAM" id="SSF52540">
    <property type="entry name" value="P-loop containing nucleoside triphosphate hydrolases"/>
    <property type="match status" value="1"/>
</dbReference>
<dbReference type="InterPro" id="IPR027417">
    <property type="entry name" value="P-loop_NTPase"/>
</dbReference>
<evidence type="ECO:0000256" key="7">
    <source>
        <dbReference type="ARBA" id="ARBA00022918"/>
    </source>
</evidence>
<dbReference type="Proteomes" id="UP000719412">
    <property type="component" value="Unassembled WGS sequence"/>
</dbReference>
<organism evidence="12 13">
    <name type="scientific">Tenebrio molitor</name>
    <name type="common">Yellow mealworm beetle</name>
    <dbReference type="NCBI Taxonomy" id="7067"/>
    <lineage>
        <taxon>Eukaryota</taxon>
        <taxon>Metazoa</taxon>
        <taxon>Ecdysozoa</taxon>
        <taxon>Arthropoda</taxon>
        <taxon>Hexapoda</taxon>
        <taxon>Insecta</taxon>
        <taxon>Pterygota</taxon>
        <taxon>Neoptera</taxon>
        <taxon>Endopterygota</taxon>
        <taxon>Coleoptera</taxon>
        <taxon>Polyphaga</taxon>
        <taxon>Cucujiformia</taxon>
        <taxon>Tenebrionidae</taxon>
        <taxon>Tenebrio</taxon>
    </lineage>
</organism>
<sequence length="699" mass="80414">MLLEENQMHRLNRPVNILCADPGMGKTTMLEKLRNECDSRFWTIDVELKTHDEFFKTKHDANELLNHLIEGKENGLSKQIRNVFLSKKKVYFFFDGLDEIEKSSVDNVLVSVEKLSSEGSHVWISSRKHLKMKLEDRFQTVAMDMEEVEEEQQKLYIKKRLKEKYSQEQIGNLIRKIFNSCDIDNYCQVLDKEESKNPHLSLAEEEDILEKHEMVAVHSVFGEEVLKKLNLDLRRAQPFLNQIKTNKDPLGIVTKVNDEGKAVFEHFTYGEYFAARFLANNFEKARLIREELFSDGRKNLMMILSVILAEDNPLHLAVIYRNGDQIAKYIEDQNVYDKAGRNPLHLATYIEPRYVDWNGYVKKVKLLIDKGEIVNTVTNIGETPLHIAAFKGNVDIAELLIEKGASVNAITTAELLIKKGASLNALTDEELTPLHYAAFGGNSETVTLLIQKGACVNTPETLDTSLSPLFMAVHPLGNQKTCKWSCAENIAFRAMRRSLAASLRPDTNLRVAHRGQRRGRPRSTWWTKKDMFSSQHRQQRYHSNEQKYLALLWGIRKDRPYLEGRRFLVRYDSKAATWFQSVKFGTTKLTHWTLEHNTLGADDTERLFSPQQRRDRPDRGPGIRRSNSTFITSGTAGWSAPSQTPCSSTVSGNMDRPSPSTSSHEADMYLVDLWKNVLRYNSDQLCPIYRMFSKLRRSL</sequence>
<keyword evidence="13" id="KW-1185">Reference proteome</keyword>
<dbReference type="AlphaFoldDB" id="A0A8J6HCR4"/>
<feature type="region of interest" description="Disordered" evidence="10">
    <location>
        <begin position="603"/>
        <end position="663"/>
    </location>
</feature>
<dbReference type="PROSITE" id="PS50297">
    <property type="entry name" value="ANK_REP_REGION"/>
    <property type="match status" value="2"/>
</dbReference>
<reference evidence="12" key="2">
    <citation type="submission" date="2021-08" db="EMBL/GenBank/DDBJ databases">
        <authorList>
            <person name="Eriksson T."/>
        </authorList>
    </citation>
    <scope>NUCLEOTIDE SEQUENCE</scope>
    <source>
        <strain evidence="12">Stoneville</strain>
        <tissue evidence="12">Whole head</tissue>
    </source>
</reference>
<evidence type="ECO:0000313" key="12">
    <source>
        <dbReference type="EMBL" id="KAH0812041.1"/>
    </source>
</evidence>
<dbReference type="InterPro" id="IPR002110">
    <property type="entry name" value="Ankyrin_rpt"/>
</dbReference>
<keyword evidence="3" id="KW-0540">Nuclease</keyword>
<dbReference type="PANTHER" id="PTHR24178:SF41">
    <property type="entry name" value="ANKYRIN-2 ISOFORM X1"/>
    <property type="match status" value="1"/>
</dbReference>
<keyword evidence="1" id="KW-0808">Transferase</keyword>
<evidence type="ECO:0000313" key="13">
    <source>
        <dbReference type="Proteomes" id="UP000719412"/>
    </source>
</evidence>
<dbReference type="EMBL" id="JABDTM020026346">
    <property type="protein sequence ID" value="KAH0812041.1"/>
    <property type="molecule type" value="Genomic_DNA"/>
</dbReference>
<accession>A0A8J6HCR4</accession>
<dbReference type="Pfam" id="PF12796">
    <property type="entry name" value="Ank_2"/>
    <property type="match status" value="2"/>
</dbReference>
<evidence type="ECO:0000256" key="2">
    <source>
        <dbReference type="ARBA" id="ARBA00022695"/>
    </source>
</evidence>
<dbReference type="InterPro" id="IPR036770">
    <property type="entry name" value="Ankyrin_rpt-contain_sf"/>
</dbReference>
<dbReference type="GO" id="GO:0003964">
    <property type="term" value="F:RNA-directed DNA polymerase activity"/>
    <property type="evidence" value="ECO:0007669"/>
    <property type="project" value="UniProtKB-KW"/>
</dbReference>
<evidence type="ECO:0000256" key="4">
    <source>
        <dbReference type="ARBA" id="ARBA00022737"/>
    </source>
</evidence>
<dbReference type="SUPFAM" id="SSF48403">
    <property type="entry name" value="Ankyrin repeat"/>
    <property type="match status" value="1"/>
</dbReference>
<keyword evidence="4" id="KW-0677">Repeat</keyword>
<feature type="compositionally biased region" description="Polar residues" evidence="10">
    <location>
        <begin position="626"/>
        <end position="663"/>
    </location>
</feature>
<evidence type="ECO:0000256" key="1">
    <source>
        <dbReference type="ARBA" id="ARBA00022679"/>
    </source>
</evidence>
<comment type="caution">
    <text evidence="12">The sequence shown here is derived from an EMBL/GenBank/DDBJ whole genome shotgun (WGS) entry which is preliminary data.</text>
</comment>
<dbReference type="Pfam" id="PF17917">
    <property type="entry name" value="RT_RNaseH"/>
    <property type="match status" value="1"/>
</dbReference>
<evidence type="ECO:0000256" key="9">
    <source>
        <dbReference type="PROSITE-ProRule" id="PRU00023"/>
    </source>
</evidence>
<keyword evidence="5" id="KW-0255">Endonuclease</keyword>
<dbReference type="Gene3D" id="1.25.40.20">
    <property type="entry name" value="Ankyrin repeat-containing domain"/>
    <property type="match status" value="2"/>
</dbReference>
<name>A0A8J6HCR4_TENMO</name>
<protein>
    <recommendedName>
        <fullName evidence="11">Reverse transcriptase RNase H-like domain-containing protein</fullName>
    </recommendedName>
</protein>